<dbReference type="Proteomes" id="UP000182063">
    <property type="component" value="Chromosome"/>
</dbReference>
<dbReference type="PANTHER" id="PTHR46558:SF11">
    <property type="entry name" value="HTH-TYPE TRANSCRIPTIONAL REGULATOR XRE"/>
    <property type="match status" value="1"/>
</dbReference>
<evidence type="ECO:0000313" key="3">
    <source>
        <dbReference type="EMBL" id="API57994.1"/>
    </source>
</evidence>
<organism evidence="3 4">
    <name type="scientific">Tardibacter chloracetimidivorans</name>
    <dbReference type="NCBI Taxonomy" id="1921510"/>
    <lineage>
        <taxon>Bacteria</taxon>
        <taxon>Pseudomonadati</taxon>
        <taxon>Pseudomonadota</taxon>
        <taxon>Alphaproteobacteria</taxon>
        <taxon>Sphingomonadales</taxon>
        <taxon>Sphingomonadaceae</taxon>
        <taxon>Tardibacter</taxon>
    </lineage>
</organism>
<dbReference type="InterPro" id="IPR010982">
    <property type="entry name" value="Lambda_DNA-bd_dom_sf"/>
</dbReference>
<protein>
    <submittedName>
        <fullName evidence="3">Transcriptional regulator</fullName>
    </submittedName>
</protein>
<name>A0A1L3ZQU4_9SPHN</name>
<gene>
    <name evidence="3" type="ORF">BSL82_00650</name>
</gene>
<dbReference type="KEGG" id="sphj:BSL82_00650"/>
<evidence type="ECO:0000313" key="4">
    <source>
        <dbReference type="Proteomes" id="UP000182063"/>
    </source>
</evidence>
<keyword evidence="1" id="KW-0238">DNA-binding</keyword>
<dbReference type="CDD" id="cd00093">
    <property type="entry name" value="HTH_XRE"/>
    <property type="match status" value="1"/>
</dbReference>
<dbReference type="PANTHER" id="PTHR46558">
    <property type="entry name" value="TRACRIPTIONAL REGULATORY PROTEIN-RELATED-RELATED"/>
    <property type="match status" value="1"/>
</dbReference>
<dbReference type="Pfam" id="PF13560">
    <property type="entry name" value="HTH_31"/>
    <property type="match status" value="1"/>
</dbReference>
<sequence length="110" mass="12604">MSFARRLHELRIANRLSLQDVADQVGISKAHVWNLEKGLSENPSMEVVLKLAEIFRVRVADLVGENPDASDEDPAMVAMFRDLKKLDERDRETIAALMEQMKRRRDKGTN</sequence>
<dbReference type="GO" id="GO:0003677">
    <property type="term" value="F:DNA binding"/>
    <property type="evidence" value="ECO:0007669"/>
    <property type="project" value="UniProtKB-KW"/>
</dbReference>
<dbReference type="STRING" id="1921510.BSL82_00650"/>
<dbReference type="AlphaFoldDB" id="A0A1L3ZQU4"/>
<dbReference type="Gene3D" id="1.10.260.40">
    <property type="entry name" value="lambda repressor-like DNA-binding domains"/>
    <property type="match status" value="1"/>
</dbReference>
<dbReference type="OrthoDB" id="7596101at2"/>
<reference evidence="4" key="1">
    <citation type="submission" date="2016-11" db="EMBL/GenBank/DDBJ databases">
        <title>Complete Genome Sequence of alachlor-degrading Sphingomonas sp. strain JJ-A5.</title>
        <authorList>
            <person name="Lee H."/>
            <person name="Ka J.-O."/>
        </authorList>
    </citation>
    <scope>NUCLEOTIDE SEQUENCE [LARGE SCALE GENOMIC DNA]</scope>
    <source>
        <strain evidence="4">JJ-A5</strain>
    </source>
</reference>
<dbReference type="SUPFAM" id="SSF47413">
    <property type="entry name" value="lambda repressor-like DNA-binding domains"/>
    <property type="match status" value="1"/>
</dbReference>
<dbReference type="PROSITE" id="PS50943">
    <property type="entry name" value="HTH_CROC1"/>
    <property type="match status" value="1"/>
</dbReference>
<dbReference type="SMART" id="SM00530">
    <property type="entry name" value="HTH_XRE"/>
    <property type="match status" value="1"/>
</dbReference>
<feature type="domain" description="HTH cro/C1-type" evidence="2">
    <location>
        <begin position="7"/>
        <end position="62"/>
    </location>
</feature>
<accession>A0A1L3ZQU4</accession>
<dbReference type="InterPro" id="IPR001387">
    <property type="entry name" value="Cro/C1-type_HTH"/>
</dbReference>
<keyword evidence="4" id="KW-1185">Reference proteome</keyword>
<proteinExistence type="predicted"/>
<evidence type="ECO:0000256" key="1">
    <source>
        <dbReference type="ARBA" id="ARBA00023125"/>
    </source>
</evidence>
<dbReference type="EMBL" id="CP018221">
    <property type="protein sequence ID" value="API57994.1"/>
    <property type="molecule type" value="Genomic_DNA"/>
</dbReference>
<evidence type="ECO:0000259" key="2">
    <source>
        <dbReference type="PROSITE" id="PS50943"/>
    </source>
</evidence>
<dbReference type="RefSeq" id="WP_072595570.1">
    <property type="nucleotide sequence ID" value="NZ_CP018221.1"/>
</dbReference>